<evidence type="ECO:0000313" key="3">
    <source>
        <dbReference type="Proteomes" id="UP000243797"/>
    </source>
</evidence>
<evidence type="ECO:0000256" key="1">
    <source>
        <dbReference type="SAM" id="MobiDB-lite"/>
    </source>
</evidence>
<gene>
    <name evidence="2" type="ORF">CAC42_3905</name>
</gene>
<protein>
    <submittedName>
        <fullName evidence="2">Uncharacterized protein</fullName>
    </submittedName>
</protein>
<organism evidence="2 3">
    <name type="scientific">Sphaceloma murrayae</name>
    <dbReference type="NCBI Taxonomy" id="2082308"/>
    <lineage>
        <taxon>Eukaryota</taxon>
        <taxon>Fungi</taxon>
        <taxon>Dikarya</taxon>
        <taxon>Ascomycota</taxon>
        <taxon>Pezizomycotina</taxon>
        <taxon>Dothideomycetes</taxon>
        <taxon>Dothideomycetidae</taxon>
        <taxon>Myriangiales</taxon>
        <taxon>Elsinoaceae</taxon>
        <taxon>Sphaceloma</taxon>
    </lineage>
</organism>
<reference evidence="2 3" key="1">
    <citation type="submission" date="2017-06" db="EMBL/GenBank/DDBJ databases">
        <title>Draft genome sequence of a variant of Elsinoe murrayae.</title>
        <authorList>
            <person name="Cheng Q."/>
        </authorList>
    </citation>
    <scope>NUCLEOTIDE SEQUENCE [LARGE SCALE GENOMIC DNA]</scope>
    <source>
        <strain evidence="2 3">CQ-2017a</strain>
    </source>
</reference>
<keyword evidence="3" id="KW-1185">Reference proteome</keyword>
<feature type="region of interest" description="Disordered" evidence="1">
    <location>
        <begin position="407"/>
        <end position="436"/>
    </location>
</feature>
<feature type="compositionally biased region" description="Acidic residues" evidence="1">
    <location>
        <begin position="43"/>
        <end position="59"/>
    </location>
</feature>
<sequence>MSADLFAAFGDDEKNTWGRVTSDRHVSGSATSAVTPVAKPALDDDDDVFGDFEETTTWDEELRSAEPPYQVQTSSKQVQTSHNEWQQDGPLNTRPQARTAGTGVADDARDVLFDAEEAPAWGAGDDDEFGDFEEPQPKATPNDQPEAKAQASLPASMDILSLDDQPFSVAKPKPRVLKSTPKPSINTQHKPDAKTSPISSITDTWDDFSTTTPAPTNPLSTHNPSSTTTATSTPEPPSLLPSMLLSAPSPSPLAPSNIPPPSLLLPLFPPILLQISSQLTALPSPLPQSSIPPLRPLLTSLHALLVVQAHVIAGRKLRWRRDKRLAQSMAIGPSVSGRSGGMKLAGVDKGEQGREEVEVREAVGTYRRVLGGVRRVVGAVNAGCGGDGATGKVKSGSEWGVLGEMVEGAGQDSGEQKKEEEEEEEEEQEERNRRKRALLPVPEIGEMMPVRTATRAEGAVTSTAACGLCGLKREERVQKVDLEVMDSFGEWWIEGTNMHTDCWRFWEGFKGKLGQR</sequence>
<accession>A0A2K1QS79</accession>
<proteinExistence type="predicted"/>
<comment type="caution">
    <text evidence="2">The sequence shown here is derived from an EMBL/GenBank/DDBJ whole genome shotgun (WGS) entry which is preliminary data.</text>
</comment>
<feature type="compositionally biased region" description="Polar residues" evidence="1">
    <location>
        <begin position="196"/>
        <end position="223"/>
    </location>
</feature>
<dbReference type="AlphaFoldDB" id="A0A2K1QS79"/>
<dbReference type="Proteomes" id="UP000243797">
    <property type="component" value="Unassembled WGS sequence"/>
</dbReference>
<feature type="compositionally biased region" description="Polar residues" evidence="1">
    <location>
        <begin position="82"/>
        <end position="96"/>
    </location>
</feature>
<dbReference type="EMBL" id="NKHZ01000047">
    <property type="protein sequence ID" value="PNS17946.1"/>
    <property type="molecule type" value="Genomic_DNA"/>
</dbReference>
<feature type="compositionally biased region" description="Low complexity" evidence="1">
    <location>
        <begin position="224"/>
        <end position="233"/>
    </location>
</feature>
<dbReference type="STRING" id="2082308.A0A2K1QS79"/>
<feature type="compositionally biased region" description="Basic and acidic residues" evidence="1">
    <location>
        <begin position="16"/>
        <end position="26"/>
    </location>
</feature>
<dbReference type="OrthoDB" id="5420391at2759"/>
<feature type="compositionally biased region" description="Low complexity" evidence="1">
    <location>
        <begin position="70"/>
        <end position="81"/>
    </location>
</feature>
<feature type="compositionally biased region" description="Acidic residues" evidence="1">
    <location>
        <begin position="124"/>
        <end position="134"/>
    </location>
</feature>
<dbReference type="PANTHER" id="PTHR42084">
    <property type="entry name" value="YALI0E26631P"/>
    <property type="match status" value="1"/>
</dbReference>
<feature type="compositionally biased region" description="Acidic residues" evidence="1">
    <location>
        <begin position="420"/>
        <end position="429"/>
    </location>
</feature>
<feature type="region of interest" description="Disordered" evidence="1">
    <location>
        <begin position="16"/>
        <end position="254"/>
    </location>
</feature>
<name>A0A2K1QS79_9PEZI</name>
<evidence type="ECO:0000313" key="2">
    <source>
        <dbReference type="EMBL" id="PNS17946.1"/>
    </source>
</evidence>
<dbReference type="InParanoid" id="A0A2K1QS79"/>
<dbReference type="PANTHER" id="PTHR42084:SF1">
    <property type="entry name" value="SERINE_THREONINE-PROTEIN KINASE PPK6"/>
    <property type="match status" value="1"/>
</dbReference>